<dbReference type="GO" id="GO:0005737">
    <property type="term" value="C:cytoplasm"/>
    <property type="evidence" value="ECO:0007669"/>
    <property type="project" value="UniProtKB-SubCell"/>
</dbReference>
<dbReference type="InterPro" id="IPR046938">
    <property type="entry name" value="DNA_clamp_sf"/>
</dbReference>
<keyword evidence="6 14" id="KW-0548">Nucleotidyltransferase</keyword>
<evidence type="ECO:0000256" key="5">
    <source>
        <dbReference type="ARBA" id="ARBA00022679"/>
    </source>
</evidence>
<keyword evidence="8" id="KW-0239">DNA-directed DNA polymerase</keyword>
<keyword evidence="7" id="KW-0235">DNA replication</keyword>
<comment type="similarity">
    <text evidence="2">Belongs to the beta sliding clamp family.</text>
</comment>
<protein>
    <recommendedName>
        <fullName evidence="3">Beta sliding clamp</fullName>
    </recommendedName>
    <alternativeName>
        <fullName evidence="11">Beta-clamp processivity factor</fullName>
    </alternativeName>
    <alternativeName>
        <fullName evidence="10">DNA polymerase III beta sliding clamp subunit</fullName>
    </alternativeName>
</protein>
<dbReference type="InterPro" id="IPR022637">
    <property type="entry name" value="DNA_polIII_beta_cen"/>
</dbReference>
<evidence type="ECO:0000256" key="6">
    <source>
        <dbReference type="ARBA" id="ARBA00022695"/>
    </source>
</evidence>
<evidence type="ECO:0000256" key="7">
    <source>
        <dbReference type="ARBA" id="ARBA00022705"/>
    </source>
</evidence>
<comment type="subcellular location">
    <subcellularLocation>
        <location evidence="1">Cytoplasm</location>
    </subcellularLocation>
</comment>
<evidence type="ECO:0000256" key="8">
    <source>
        <dbReference type="ARBA" id="ARBA00022932"/>
    </source>
</evidence>
<dbReference type="GO" id="GO:0003677">
    <property type="term" value="F:DNA binding"/>
    <property type="evidence" value="ECO:0007669"/>
    <property type="project" value="UniProtKB-KW"/>
</dbReference>
<dbReference type="Pfam" id="PF02768">
    <property type="entry name" value="DNA_pol3_beta_3"/>
    <property type="match status" value="1"/>
</dbReference>
<keyword evidence="5 14" id="KW-0808">Transferase</keyword>
<dbReference type="CDD" id="cd00140">
    <property type="entry name" value="beta_clamp"/>
    <property type="match status" value="1"/>
</dbReference>
<name>A0A2X2JUE6_STAAU</name>
<dbReference type="InterPro" id="IPR022635">
    <property type="entry name" value="DNA_polIII_beta_C"/>
</dbReference>
<keyword evidence="4" id="KW-0963">Cytoplasm</keyword>
<dbReference type="EMBL" id="UAUX01000005">
    <property type="protein sequence ID" value="SPZ97612.1"/>
    <property type="molecule type" value="Genomic_DNA"/>
</dbReference>
<evidence type="ECO:0000259" key="12">
    <source>
        <dbReference type="Pfam" id="PF02767"/>
    </source>
</evidence>
<dbReference type="NCBIfam" id="TIGR00663">
    <property type="entry name" value="dnan"/>
    <property type="match status" value="1"/>
</dbReference>
<evidence type="ECO:0000256" key="2">
    <source>
        <dbReference type="ARBA" id="ARBA00010752"/>
    </source>
</evidence>
<accession>A0A2X2JUE6</accession>
<evidence type="ECO:0000256" key="10">
    <source>
        <dbReference type="ARBA" id="ARBA00030988"/>
    </source>
</evidence>
<proteinExistence type="inferred from homology"/>
<reference evidence="14 15" key="1">
    <citation type="submission" date="2018-06" db="EMBL/GenBank/DDBJ databases">
        <authorList>
            <consortium name="Pathogen Informatics"/>
            <person name="Doyle S."/>
        </authorList>
    </citation>
    <scope>NUCLEOTIDE SEQUENCE [LARGE SCALE GENOMIC DNA]</scope>
    <source>
        <strain evidence="14 15">NCTC7878</strain>
    </source>
</reference>
<evidence type="ECO:0000313" key="14">
    <source>
        <dbReference type="EMBL" id="SPZ97612.1"/>
    </source>
</evidence>
<dbReference type="Proteomes" id="UP000249913">
    <property type="component" value="Unassembled WGS sequence"/>
</dbReference>
<dbReference type="GO" id="GO:0006271">
    <property type="term" value="P:DNA strand elongation involved in DNA replication"/>
    <property type="evidence" value="ECO:0007669"/>
    <property type="project" value="TreeGrafter"/>
</dbReference>
<evidence type="ECO:0000256" key="9">
    <source>
        <dbReference type="ARBA" id="ARBA00023125"/>
    </source>
</evidence>
<sequence>MLKNVIAQTNFAVSTSETRPVLTGVNWLIQENELICTATDSHRLAVRKLQLEDVSENKNVIIPGKALAELNKIMSDNEEDIDIFFASNQVLFKVGNVNFISRLLEGHYPDTTRLFPENYEIKLSIDNGEFYHAIDRASLLAREGGNNVIKLSTGDDVVELSSTSPEIGTVKEEVDANDVEGGSLKISFNSKYMMDALKAIDNDEVEVEFFGTMKPFILKPKGDDSVTQLILPIRTY</sequence>
<feature type="domain" description="DNA polymerase III beta sliding clamp central" evidence="12">
    <location>
        <begin position="2"/>
        <end position="110"/>
    </location>
</feature>
<keyword evidence="9" id="KW-0238">DNA-binding</keyword>
<feature type="domain" description="DNA polymerase III beta sliding clamp C-terminal" evidence="13">
    <location>
        <begin position="113"/>
        <end position="234"/>
    </location>
</feature>
<dbReference type="PANTHER" id="PTHR30478">
    <property type="entry name" value="DNA POLYMERASE III SUBUNIT BETA"/>
    <property type="match status" value="1"/>
</dbReference>
<dbReference type="SMART" id="SM00480">
    <property type="entry name" value="POL3Bc"/>
    <property type="match status" value="1"/>
</dbReference>
<gene>
    <name evidence="14" type="primary">dnaN</name>
    <name evidence="14" type="ORF">NCTC7878_00996</name>
</gene>
<evidence type="ECO:0000256" key="3">
    <source>
        <dbReference type="ARBA" id="ARBA00021035"/>
    </source>
</evidence>
<dbReference type="GO" id="GO:0008408">
    <property type="term" value="F:3'-5' exonuclease activity"/>
    <property type="evidence" value="ECO:0007669"/>
    <property type="project" value="InterPro"/>
</dbReference>
<evidence type="ECO:0000256" key="4">
    <source>
        <dbReference type="ARBA" id="ARBA00022490"/>
    </source>
</evidence>
<dbReference type="Pfam" id="PF02767">
    <property type="entry name" value="DNA_pol3_beta_2"/>
    <property type="match status" value="1"/>
</dbReference>
<evidence type="ECO:0000256" key="1">
    <source>
        <dbReference type="ARBA" id="ARBA00004496"/>
    </source>
</evidence>
<dbReference type="GO" id="GO:0009360">
    <property type="term" value="C:DNA polymerase III complex"/>
    <property type="evidence" value="ECO:0007669"/>
    <property type="project" value="InterPro"/>
</dbReference>
<dbReference type="AlphaFoldDB" id="A0A2X2JUE6"/>
<evidence type="ECO:0000313" key="15">
    <source>
        <dbReference type="Proteomes" id="UP000249913"/>
    </source>
</evidence>
<organism evidence="14 15">
    <name type="scientific">Staphylococcus aureus</name>
    <dbReference type="NCBI Taxonomy" id="1280"/>
    <lineage>
        <taxon>Bacteria</taxon>
        <taxon>Bacillati</taxon>
        <taxon>Bacillota</taxon>
        <taxon>Bacilli</taxon>
        <taxon>Bacillales</taxon>
        <taxon>Staphylococcaceae</taxon>
        <taxon>Staphylococcus</taxon>
    </lineage>
</organism>
<dbReference type="Gene3D" id="3.10.150.10">
    <property type="entry name" value="DNA Polymerase III, subunit A, domain 2"/>
    <property type="match status" value="2"/>
</dbReference>
<evidence type="ECO:0000259" key="13">
    <source>
        <dbReference type="Pfam" id="PF02768"/>
    </source>
</evidence>
<dbReference type="PANTHER" id="PTHR30478:SF0">
    <property type="entry name" value="BETA SLIDING CLAMP"/>
    <property type="match status" value="1"/>
</dbReference>
<dbReference type="GO" id="GO:0003887">
    <property type="term" value="F:DNA-directed DNA polymerase activity"/>
    <property type="evidence" value="ECO:0007669"/>
    <property type="project" value="UniProtKB-KW"/>
</dbReference>
<dbReference type="InterPro" id="IPR001001">
    <property type="entry name" value="DNA_polIII_beta"/>
</dbReference>
<evidence type="ECO:0000256" key="11">
    <source>
        <dbReference type="ARBA" id="ARBA00033276"/>
    </source>
</evidence>
<dbReference type="SUPFAM" id="SSF55979">
    <property type="entry name" value="DNA clamp"/>
    <property type="match status" value="2"/>
</dbReference>